<accession>Q5NY87</accession>
<dbReference type="Pfam" id="PF08241">
    <property type="entry name" value="Methyltransf_11"/>
    <property type="match status" value="1"/>
</dbReference>
<dbReference type="GO" id="GO:0032259">
    <property type="term" value="P:methylation"/>
    <property type="evidence" value="ECO:0007669"/>
    <property type="project" value="UniProtKB-KW"/>
</dbReference>
<reference evidence="2" key="3">
    <citation type="submission" date="2004-11" db="EMBL/GenBank/DDBJ databases">
        <authorList>
            <person name="PROSCIENCE"/>
        </authorList>
    </citation>
    <scope>NUCLEOTIDE SEQUENCE</scope>
    <source>
        <strain evidence="2">EbN1</strain>
    </source>
</reference>
<name>Q5NY87_AROAE</name>
<dbReference type="PANTHER" id="PTHR43591">
    <property type="entry name" value="METHYLTRANSFERASE"/>
    <property type="match status" value="1"/>
</dbReference>
<reference evidence="2" key="4">
    <citation type="journal article" date="2005" name="Arch. Microbiol.">
        <title>The genome sequence of an anaerobic aromatic-degrading denitrifying bacterium, strain EbN1.</title>
        <authorList>
            <person name="Rabus R."/>
            <person name="Kube M."/>
            <person name="Heider J."/>
            <person name="Beck A."/>
            <person name="Heitmann K."/>
            <person name="Widdel F."/>
            <person name="Reinhardt R."/>
        </authorList>
    </citation>
    <scope>NUCLEOTIDE SEQUENCE [LARGE SCALE GENOMIC DNA]</scope>
    <source>
        <strain evidence="2">EbN1</strain>
    </source>
</reference>
<sequence>MSIVETMPMQTATATPSPAPPDFAAIKAKQQATWASGDFAVIGVTLQIVGESLAEAVDVRAGEHVLDVAAGNGNATLAAARRFAYVTSTDYVPELLAKGATRAKAEGLTVTYRVADIEELPFADASFDVVLSTFGAMFAPRHARTADEMLRVVRPGGRIGLASWTPEGFIGQLFKVIGAHLPPPAGLSSPALWGTEPHMTELFGTQAAEIRSERKHFNFRYASAAHWIQVFRDCYGPTHKAFAALDQAGQAKLEADITALLERLNVAGPASLVVPAEYAEVVITKH</sequence>
<dbReference type="PANTHER" id="PTHR43591:SF24">
    <property type="entry name" value="2-METHOXY-6-POLYPRENYL-1,4-BENZOQUINOL METHYLASE, MITOCHONDRIAL"/>
    <property type="match status" value="1"/>
</dbReference>
<feature type="domain" description="Methyltransferase type 11" evidence="1">
    <location>
        <begin position="66"/>
        <end position="159"/>
    </location>
</feature>
<evidence type="ECO:0000313" key="3">
    <source>
        <dbReference type="Proteomes" id="UP000006552"/>
    </source>
</evidence>
<reference evidence="2" key="5">
    <citation type="journal article" date="2005" name="J. Bacteriol.">
        <title>Substrate-dependent regulation of anaerobic degradation pathways for toluene and ethylbenzene in a denitrifying bacterium, strain EbN1.</title>
        <authorList>
            <person name="Kuhner S."/>
            <person name="Wohlbrand L."/>
            <person name="Fritz I."/>
            <person name="Wruck W."/>
            <person name="Hultschig C."/>
            <person name="Hufnagel P."/>
            <person name="Kube M."/>
            <person name="Reinhardt R."/>
            <person name="Rabus R."/>
        </authorList>
    </citation>
    <scope>NUCLEOTIDE SEQUENCE</scope>
    <source>
        <strain evidence="2">EbN1</strain>
    </source>
</reference>
<protein>
    <submittedName>
        <fullName evidence="2">Methyltransferase</fullName>
    </submittedName>
</protein>
<proteinExistence type="predicted"/>
<dbReference type="STRING" id="76114.ebA6733"/>
<dbReference type="Proteomes" id="UP000006552">
    <property type="component" value="Chromosome"/>
</dbReference>
<dbReference type="GO" id="GO:0008757">
    <property type="term" value="F:S-adenosylmethionine-dependent methyltransferase activity"/>
    <property type="evidence" value="ECO:0007669"/>
    <property type="project" value="InterPro"/>
</dbReference>
<dbReference type="KEGG" id="eba:ebA6733"/>
<evidence type="ECO:0000313" key="2">
    <source>
        <dbReference type="EMBL" id="CAI09977.1"/>
    </source>
</evidence>
<dbReference type="EMBL" id="CR555306">
    <property type="protein sequence ID" value="CAI09977.1"/>
    <property type="molecule type" value="Genomic_DNA"/>
</dbReference>
<keyword evidence="3" id="KW-1185">Reference proteome</keyword>
<evidence type="ECO:0000259" key="1">
    <source>
        <dbReference type="Pfam" id="PF08241"/>
    </source>
</evidence>
<dbReference type="eggNOG" id="COG2226">
    <property type="taxonomic scope" value="Bacteria"/>
</dbReference>
<dbReference type="InterPro" id="IPR013216">
    <property type="entry name" value="Methyltransf_11"/>
</dbReference>
<keyword evidence="2" id="KW-0489">Methyltransferase</keyword>
<reference evidence="2" key="1">
    <citation type="journal article" date="2002" name="Arch. Microbiol.">
        <title>Genes involved in the anaerobic degradation of ethylbenzene in a denitrifying bacterium, strain EbN1.</title>
        <authorList>
            <person name="Rabus R."/>
            <person name="Kube M."/>
            <person name="Beck A."/>
            <person name="Widdel F."/>
            <person name="Reinhardt R."/>
        </authorList>
    </citation>
    <scope>NUCLEOTIDE SEQUENCE</scope>
    <source>
        <strain evidence="2">EbN1</strain>
    </source>
</reference>
<dbReference type="AlphaFoldDB" id="Q5NY87"/>
<reference evidence="2" key="2">
    <citation type="journal article" date="2004" name="Arch. Microbiol.">
        <title>Genes involved in the anaerobic degradation of toluene in a denitrifying bacterium, strain EbN1.</title>
        <authorList>
            <person name="Kube M."/>
            <person name="Heider J."/>
            <person name="Amann J."/>
            <person name="Hufnagel P."/>
            <person name="Kuehner S."/>
            <person name="Beck A."/>
            <person name="Reinhardt R."/>
            <person name="Rabus R."/>
        </authorList>
    </citation>
    <scope>NUCLEOTIDE SEQUENCE</scope>
    <source>
        <strain evidence="2">EbN1</strain>
    </source>
</reference>
<dbReference type="InterPro" id="IPR029063">
    <property type="entry name" value="SAM-dependent_MTases_sf"/>
</dbReference>
<gene>
    <name evidence="2" type="ORF">ebA6733</name>
</gene>
<dbReference type="SUPFAM" id="SSF53335">
    <property type="entry name" value="S-adenosyl-L-methionine-dependent methyltransferases"/>
    <property type="match status" value="1"/>
</dbReference>
<dbReference type="Gene3D" id="3.40.50.150">
    <property type="entry name" value="Vaccinia Virus protein VP39"/>
    <property type="match status" value="1"/>
</dbReference>
<organism evidence="2 3">
    <name type="scientific">Aromatoleum aromaticum (strain DSM 19018 / LMG 30748 / EbN1)</name>
    <name type="common">Azoarcus sp. (strain EbN1)</name>
    <dbReference type="NCBI Taxonomy" id="76114"/>
    <lineage>
        <taxon>Bacteria</taxon>
        <taxon>Pseudomonadati</taxon>
        <taxon>Pseudomonadota</taxon>
        <taxon>Betaproteobacteria</taxon>
        <taxon>Rhodocyclales</taxon>
        <taxon>Rhodocyclaceae</taxon>
        <taxon>Aromatoleum</taxon>
    </lineage>
</organism>
<dbReference type="RefSeq" id="WP_011239628.1">
    <property type="nucleotide sequence ID" value="NC_006513.1"/>
</dbReference>
<keyword evidence="2" id="KW-0808">Transferase</keyword>
<dbReference type="HOGENOM" id="CLU_037990_2_1_4"/>
<dbReference type="CDD" id="cd02440">
    <property type="entry name" value="AdoMet_MTases"/>
    <property type="match status" value="1"/>
</dbReference>